<feature type="transmembrane region" description="Helical" evidence="2">
    <location>
        <begin position="241"/>
        <end position="264"/>
    </location>
</feature>
<proteinExistence type="predicted"/>
<keyword evidence="5" id="KW-1185">Reference proteome</keyword>
<feature type="chain" id="PRO_5041208075" evidence="3">
    <location>
        <begin position="16"/>
        <end position="273"/>
    </location>
</feature>
<evidence type="ECO:0000313" key="5">
    <source>
        <dbReference type="Proteomes" id="UP001176961"/>
    </source>
</evidence>
<evidence type="ECO:0000256" key="3">
    <source>
        <dbReference type="SAM" id="SignalP"/>
    </source>
</evidence>
<keyword evidence="3" id="KW-0732">Signal</keyword>
<reference evidence="4" key="1">
    <citation type="submission" date="2023-07" db="EMBL/GenBank/DDBJ databases">
        <authorList>
            <consortium name="CYATHOMIX"/>
        </authorList>
    </citation>
    <scope>NUCLEOTIDE SEQUENCE</scope>
    <source>
        <strain evidence="4">N/A</strain>
    </source>
</reference>
<dbReference type="AlphaFoldDB" id="A0AA36GT17"/>
<gene>
    <name evidence="4" type="ORF">CYNAS_LOCUS9727</name>
</gene>
<evidence type="ECO:0000313" key="4">
    <source>
        <dbReference type="EMBL" id="CAJ0597744.1"/>
    </source>
</evidence>
<dbReference type="Proteomes" id="UP001176961">
    <property type="component" value="Unassembled WGS sequence"/>
</dbReference>
<keyword evidence="2" id="KW-1133">Transmembrane helix</keyword>
<comment type="caution">
    <text evidence="4">The sequence shown here is derived from an EMBL/GenBank/DDBJ whole genome shotgun (WGS) entry which is preliminary data.</text>
</comment>
<evidence type="ECO:0000256" key="1">
    <source>
        <dbReference type="SAM" id="MobiDB-lite"/>
    </source>
</evidence>
<keyword evidence="2" id="KW-0472">Membrane</keyword>
<feature type="signal peptide" evidence="3">
    <location>
        <begin position="1"/>
        <end position="15"/>
    </location>
</feature>
<accession>A0AA36GT17</accession>
<feature type="region of interest" description="Disordered" evidence="1">
    <location>
        <begin position="153"/>
        <end position="225"/>
    </location>
</feature>
<keyword evidence="2" id="KW-0812">Transmembrane</keyword>
<name>A0AA36GT17_CYLNA</name>
<organism evidence="4 5">
    <name type="scientific">Cylicocyclus nassatus</name>
    <name type="common">Nematode worm</name>
    <dbReference type="NCBI Taxonomy" id="53992"/>
    <lineage>
        <taxon>Eukaryota</taxon>
        <taxon>Metazoa</taxon>
        <taxon>Ecdysozoa</taxon>
        <taxon>Nematoda</taxon>
        <taxon>Chromadorea</taxon>
        <taxon>Rhabditida</taxon>
        <taxon>Rhabditina</taxon>
        <taxon>Rhabditomorpha</taxon>
        <taxon>Strongyloidea</taxon>
        <taxon>Strongylidae</taxon>
        <taxon>Cylicocyclus</taxon>
    </lineage>
</organism>
<dbReference type="EMBL" id="CATQJL010000223">
    <property type="protein sequence ID" value="CAJ0597744.1"/>
    <property type="molecule type" value="Genomic_DNA"/>
</dbReference>
<feature type="compositionally biased region" description="Pro residues" evidence="1">
    <location>
        <begin position="159"/>
        <end position="168"/>
    </location>
</feature>
<feature type="compositionally biased region" description="Acidic residues" evidence="1">
    <location>
        <begin position="179"/>
        <end position="199"/>
    </location>
</feature>
<protein>
    <submittedName>
        <fullName evidence="4">Uncharacterized protein</fullName>
    </submittedName>
</protein>
<evidence type="ECO:0000256" key="2">
    <source>
        <dbReference type="SAM" id="Phobius"/>
    </source>
</evidence>
<sequence>MHTATFFGLFGLSFGYTLVKDYPDTKLSGRITLTNGTSIAISYSGASALYSEDGEFNDEQKPFLCLFPGDEGYHEHIETDCVAARFEKGQPCEDTIIYGTGKSLEAAGYCWMADTIMACPISDPIGTFVNKLEGHEKEIARCFYKKWKTVTTTAKPEPTKAPQPPPIEPTKKPEPPPEPPEEPETEEPEEPEEETEEPDITTTKTPRVVPKGPKKPEDTKEDDDEKLLEKGKVMWNETARLLTIIGTAASVLLFLQVLVLAMSIKLIKRQAYR</sequence>